<dbReference type="Pfam" id="PF01965">
    <property type="entry name" value="DJ-1_PfpI"/>
    <property type="match status" value="1"/>
</dbReference>
<comment type="caution">
    <text evidence="6">The sequence shown here is derived from an EMBL/GenBank/DDBJ whole genome shotgun (WGS) entry which is preliminary data.</text>
</comment>
<evidence type="ECO:0000259" key="5">
    <source>
        <dbReference type="PROSITE" id="PS01124"/>
    </source>
</evidence>
<dbReference type="SUPFAM" id="SSF46689">
    <property type="entry name" value="Homeodomain-like"/>
    <property type="match status" value="2"/>
</dbReference>
<dbReference type="Gene3D" id="3.40.50.880">
    <property type="match status" value="1"/>
</dbReference>
<keyword evidence="7" id="KW-1185">Reference proteome</keyword>
<feature type="transmembrane region" description="Helical" evidence="4">
    <location>
        <begin position="41"/>
        <end position="62"/>
    </location>
</feature>
<gene>
    <name evidence="6" type="ORF">DFQ12_1426</name>
</gene>
<keyword evidence="1" id="KW-0805">Transcription regulation</keyword>
<dbReference type="PROSITE" id="PS00041">
    <property type="entry name" value="HTH_ARAC_FAMILY_1"/>
    <property type="match status" value="1"/>
</dbReference>
<dbReference type="Pfam" id="PF12833">
    <property type="entry name" value="HTH_18"/>
    <property type="match status" value="1"/>
</dbReference>
<dbReference type="SUPFAM" id="SSF52317">
    <property type="entry name" value="Class I glutamine amidotransferase-like"/>
    <property type="match status" value="1"/>
</dbReference>
<protein>
    <submittedName>
        <fullName evidence="6">AraC family transcriptional regulator with amidase-like domain</fullName>
    </submittedName>
</protein>
<keyword evidence="2" id="KW-0238">DNA-binding</keyword>
<dbReference type="InterPro" id="IPR018062">
    <property type="entry name" value="HTH_AraC-typ_CS"/>
</dbReference>
<dbReference type="PROSITE" id="PS01124">
    <property type="entry name" value="HTH_ARAC_FAMILY_2"/>
    <property type="match status" value="1"/>
</dbReference>
<evidence type="ECO:0000256" key="2">
    <source>
        <dbReference type="ARBA" id="ARBA00023125"/>
    </source>
</evidence>
<dbReference type="EMBL" id="RAPY01000001">
    <property type="protein sequence ID" value="RKE56561.1"/>
    <property type="molecule type" value="Genomic_DNA"/>
</dbReference>
<proteinExistence type="predicted"/>
<evidence type="ECO:0000256" key="3">
    <source>
        <dbReference type="ARBA" id="ARBA00023163"/>
    </source>
</evidence>
<dbReference type="GO" id="GO:0043565">
    <property type="term" value="F:sequence-specific DNA binding"/>
    <property type="evidence" value="ECO:0007669"/>
    <property type="project" value="InterPro"/>
</dbReference>
<dbReference type="SMART" id="SM00342">
    <property type="entry name" value="HTH_ARAC"/>
    <property type="match status" value="1"/>
</dbReference>
<dbReference type="InterPro" id="IPR002818">
    <property type="entry name" value="DJ-1/PfpI"/>
</dbReference>
<dbReference type="Proteomes" id="UP000286246">
    <property type="component" value="Unassembled WGS sequence"/>
</dbReference>
<dbReference type="AlphaFoldDB" id="A0A420BIG8"/>
<keyword evidence="4" id="KW-0472">Membrane</keyword>
<dbReference type="PANTHER" id="PTHR43280">
    <property type="entry name" value="ARAC-FAMILY TRANSCRIPTIONAL REGULATOR"/>
    <property type="match status" value="1"/>
</dbReference>
<evidence type="ECO:0000256" key="4">
    <source>
        <dbReference type="SAM" id="Phobius"/>
    </source>
</evidence>
<dbReference type="GO" id="GO:0003700">
    <property type="term" value="F:DNA-binding transcription factor activity"/>
    <property type="evidence" value="ECO:0007669"/>
    <property type="project" value="InterPro"/>
</dbReference>
<dbReference type="OrthoDB" id="9803764at2"/>
<dbReference type="PANTHER" id="PTHR43280:SF34">
    <property type="entry name" value="ARAC-FAMILY TRANSCRIPTIONAL REGULATOR"/>
    <property type="match status" value="1"/>
</dbReference>
<dbReference type="Gene3D" id="1.10.10.60">
    <property type="entry name" value="Homeodomain-like"/>
    <property type="match status" value="2"/>
</dbReference>
<sequence>MADHYHVKMTFEGGFRAKIMCTFKRENNGVHKYLRMKHISVIIYNNVLSTAVSTTVALLMSANEAALKRGMPIPFEIELIGVGTKTVQSILPIQFYCTRILAEVARTDVVIIPPMNIAAGQIESFLDDNWELIGWIRDKYERKAEVISLCTGAYFLAESGLLDGMPATSHWDAITDLARRYPKILFKPDHVVTHSKAIITGGGGFSALNAMLYFIEKNCSKEIAIELSKFYALDYGRTSQNIFSVFSGQRLHDDQDIHRAQSYIEEKIKADISVEQIADHVNMSKRNFIRRFKNATRLNPIEYIQRTKIEVAKKALEMGNANIADVTYSIGYNDLKTFRSLFKKITGLTPIDYRNRYKGQFEEV</sequence>
<feature type="domain" description="HTH araC/xylS-type" evidence="5">
    <location>
        <begin position="258"/>
        <end position="356"/>
    </location>
</feature>
<reference evidence="6 7" key="1">
    <citation type="submission" date="2018-09" db="EMBL/GenBank/DDBJ databases">
        <title>Genomic Encyclopedia of Type Strains, Phase III (KMG-III): the genomes of soil and plant-associated and newly described type strains.</title>
        <authorList>
            <person name="Whitman W."/>
        </authorList>
    </citation>
    <scope>NUCLEOTIDE SEQUENCE [LARGE SCALE GENOMIC DNA]</scope>
    <source>
        <strain evidence="6 7">CECT 7938</strain>
    </source>
</reference>
<accession>A0A420BIG8</accession>
<dbReference type="InterPro" id="IPR018060">
    <property type="entry name" value="HTH_AraC"/>
</dbReference>
<evidence type="ECO:0000313" key="6">
    <source>
        <dbReference type="EMBL" id="RKE56561.1"/>
    </source>
</evidence>
<organism evidence="6 7">
    <name type="scientific">Sphingobacterium detergens</name>
    <dbReference type="NCBI Taxonomy" id="1145106"/>
    <lineage>
        <taxon>Bacteria</taxon>
        <taxon>Pseudomonadati</taxon>
        <taxon>Bacteroidota</taxon>
        <taxon>Sphingobacteriia</taxon>
        <taxon>Sphingobacteriales</taxon>
        <taxon>Sphingobacteriaceae</taxon>
        <taxon>Sphingobacterium</taxon>
    </lineage>
</organism>
<evidence type="ECO:0000313" key="7">
    <source>
        <dbReference type="Proteomes" id="UP000286246"/>
    </source>
</evidence>
<keyword evidence="4" id="KW-1133">Transmembrane helix</keyword>
<dbReference type="InterPro" id="IPR009057">
    <property type="entry name" value="Homeodomain-like_sf"/>
</dbReference>
<name>A0A420BIG8_SPHD1</name>
<evidence type="ECO:0000256" key="1">
    <source>
        <dbReference type="ARBA" id="ARBA00023015"/>
    </source>
</evidence>
<dbReference type="InterPro" id="IPR029062">
    <property type="entry name" value="Class_I_gatase-like"/>
</dbReference>
<keyword evidence="3" id="KW-0804">Transcription</keyword>
<keyword evidence="4" id="KW-0812">Transmembrane</keyword>